<dbReference type="EMBL" id="CP001631">
    <property type="protein sequence ID" value="ACU54053.1"/>
    <property type="molecule type" value="Genomic_DNA"/>
</dbReference>
<evidence type="ECO:0000256" key="3">
    <source>
        <dbReference type="ARBA" id="ARBA00022576"/>
    </source>
</evidence>
<dbReference type="NCBIfam" id="NF001567">
    <property type="entry name" value="PRK00389.1"/>
    <property type="match status" value="1"/>
</dbReference>
<dbReference type="GO" id="GO:0005829">
    <property type="term" value="C:cytosol"/>
    <property type="evidence" value="ECO:0007669"/>
    <property type="project" value="TreeGrafter"/>
</dbReference>
<dbReference type="InterPro" id="IPR006222">
    <property type="entry name" value="GCVT_N"/>
</dbReference>
<dbReference type="KEGG" id="afo:Afer_1120"/>
<dbReference type="OrthoDB" id="9774591at2"/>
<feature type="domain" description="Aminomethyltransferase C-terminal" evidence="9">
    <location>
        <begin position="281"/>
        <end position="346"/>
    </location>
</feature>
<proteinExistence type="inferred from homology"/>
<comment type="similarity">
    <text evidence="1">Belongs to the GcvT family.</text>
</comment>
<evidence type="ECO:0000256" key="7">
    <source>
        <dbReference type="PIRSR" id="PIRSR006487-1"/>
    </source>
</evidence>
<dbReference type="EC" id="2.1.2.10" evidence="2"/>
<dbReference type="InterPro" id="IPR027266">
    <property type="entry name" value="TrmE/GcvT-like"/>
</dbReference>
<name>C7LZ95_ACIFD</name>
<evidence type="ECO:0000313" key="10">
    <source>
        <dbReference type="EMBL" id="ACU54053.1"/>
    </source>
</evidence>
<dbReference type="Proteomes" id="UP000000771">
    <property type="component" value="Chromosome"/>
</dbReference>
<keyword evidence="3" id="KW-0032">Aminotransferase</keyword>
<evidence type="ECO:0000259" key="8">
    <source>
        <dbReference type="Pfam" id="PF01571"/>
    </source>
</evidence>
<dbReference type="InterPro" id="IPR013977">
    <property type="entry name" value="GcvT_C"/>
</dbReference>
<comment type="catalytic activity">
    <reaction evidence="6">
        <text>N(6)-[(R)-S(8)-aminomethyldihydrolipoyl]-L-lysyl-[protein] + (6S)-5,6,7,8-tetrahydrofolate = N(6)-[(R)-dihydrolipoyl]-L-lysyl-[protein] + (6R)-5,10-methylene-5,6,7,8-tetrahydrofolate + NH4(+)</text>
        <dbReference type="Rhea" id="RHEA:16945"/>
        <dbReference type="Rhea" id="RHEA-COMP:10475"/>
        <dbReference type="Rhea" id="RHEA-COMP:10492"/>
        <dbReference type="ChEBI" id="CHEBI:15636"/>
        <dbReference type="ChEBI" id="CHEBI:28938"/>
        <dbReference type="ChEBI" id="CHEBI:57453"/>
        <dbReference type="ChEBI" id="CHEBI:83100"/>
        <dbReference type="ChEBI" id="CHEBI:83143"/>
        <dbReference type="EC" id="2.1.2.10"/>
    </reaction>
</comment>
<dbReference type="RefSeq" id="WP_015798539.1">
    <property type="nucleotide sequence ID" value="NC_013124.1"/>
</dbReference>
<evidence type="ECO:0000256" key="4">
    <source>
        <dbReference type="ARBA" id="ARBA00022679"/>
    </source>
</evidence>
<dbReference type="Pfam" id="PF01571">
    <property type="entry name" value="GCV_T"/>
    <property type="match status" value="1"/>
</dbReference>
<evidence type="ECO:0000313" key="11">
    <source>
        <dbReference type="Proteomes" id="UP000000771"/>
    </source>
</evidence>
<keyword evidence="4" id="KW-0808">Transferase</keyword>
<dbReference type="PIRSF" id="PIRSF006487">
    <property type="entry name" value="GcvT"/>
    <property type="match status" value="1"/>
</dbReference>
<dbReference type="GO" id="GO:0005960">
    <property type="term" value="C:glycine cleavage complex"/>
    <property type="evidence" value="ECO:0007669"/>
    <property type="project" value="InterPro"/>
</dbReference>
<dbReference type="GO" id="GO:0004047">
    <property type="term" value="F:aminomethyltransferase activity"/>
    <property type="evidence" value="ECO:0007669"/>
    <property type="project" value="UniProtKB-EC"/>
</dbReference>
<dbReference type="InterPro" id="IPR006223">
    <property type="entry name" value="GcvT"/>
</dbReference>
<evidence type="ECO:0000259" key="9">
    <source>
        <dbReference type="Pfam" id="PF08669"/>
    </source>
</evidence>
<dbReference type="GO" id="GO:0008483">
    <property type="term" value="F:transaminase activity"/>
    <property type="evidence" value="ECO:0007669"/>
    <property type="project" value="UniProtKB-KW"/>
</dbReference>
<dbReference type="PANTHER" id="PTHR43757:SF2">
    <property type="entry name" value="AMINOMETHYLTRANSFERASE, MITOCHONDRIAL"/>
    <property type="match status" value="1"/>
</dbReference>
<evidence type="ECO:0000256" key="2">
    <source>
        <dbReference type="ARBA" id="ARBA00012616"/>
    </source>
</evidence>
<organism evidence="10 11">
    <name type="scientific">Acidimicrobium ferrooxidans (strain DSM 10331 / JCM 15462 / NBRC 103882 / ICP)</name>
    <dbReference type="NCBI Taxonomy" id="525909"/>
    <lineage>
        <taxon>Bacteria</taxon>
        <taxon>Bacillati</taxon>
        <taxon>Actinomycetota</taxon>
        <taxon>Acidimicrobiia</taxon>
        <taxon>Acidimicrobiales</taxon>
        <taxon>Acidimicrobiaceae</taxon>
        <taxon>Acidimicrobium</taxon>
    </lineage>
</organism>
<dbReference type="AlphaFoldDB" id="C7LZ95"/>
<dbReference type="PANTHER" id="PTHR43757">
    <property type="entry name" value="AMINOMETHYLTRANSFERASE"/>
    <property type="match status" value="1"/>
</dbReference>
<evidence type="ECO:0000256" key="1">
    <source>
        <dbReference type="ARBA" id="ARBA00008609"/>
    </source>
</evidence>
<evidence type="ECO:0000256" key="6">
    <source>
        <dbReference type="ARBA" id="ARBA00047665"/>
    </source>
</evidence>
<reference evidence="10 11" key="1">
    <citation type="journal article" date="2009" name="Stand. Genomic Sci.">
        <title>Complete genome sequence of Acidimicrobium ferrooxidans type strain (ICP).</title>
        <authorList>
            <person name="Clum A."/>
            <person name="Nolan M."/>
            <person name="Lang E."/>
            <person name="Glavina Del Rio T."/>
            <person name="Tice H."/>
            <person name="Copeland A."/>
            <person name="Cheng J.F."/>
            <person name="Lucas S."/>
            <person name="Chen F."/>
            <person name="Bruce D."/>
            <person name="Goodwin L."/>
            <person name="Pitluck S."/>
            <person name="Ivanova N."/>
            <person name="Mavrommatis K."/>
            <person name="Mikhailova N."/>
            <person name="Pati A."/>
            <person name="Chen A."/>
            <person name="Palaniappan K."/>
            <person name="Goker M."/>
            <person name="Spring S."/>
            <person name="Land M."/>
            <person name="Hauser L."/>
            <person name="Chang Y.J."/>
            <person name="Jeffries C.C."/>
            <person name="Chain P."/>
            <person name="Bristow J."/>
            <person name="Eisen J.A."/>
            <person name="Markowitz V."/>
            <person name="Hugenholtz P."/>
            <person name="Kyrpides N.C."/>
            <person name="Klenk H.P."/>
            <person name="Lapidus A."/>
        </authorList>
    </citation>
    <scope>NUCLEOTIDE SEQUENCE [LARGE SCALE GENOMIC DNA]</scope>
    <source>
        <strain evidence="11">DSM 10331 / JCM 15462 / NBRC 103882 / ICP</strain>
    </source>
</reference>
<feature type="binding site" evidence="7">
    <location>
        <position position="187"/>
    </location>
    <ligand>
        <name>substrate</name>
    </ligand>
</feature>
<dbReference type="HOGENOM" id="CLU_007884_10_0_11"/>
<dbReference type="eggNOG" id="COG0404">
    <property type="taxonomic scope" value="Bacteria"/>
</dbReference>
<dbReference type="Pfam" id="PF08669">
    <property type="entry name" value="GCV_T_C"/>
    <property type="match status" value="1"/>
</dbReference>
<protein>
    <recommendedName>
        <fullName evidence="2">aminomethyltransferase</fullName>
        <ecNumber evidence="2">2.1.2.10</ecNumber>
    </recommendedName>
    <alternativeName>
        <fullName evidence="5">Glycine cleavage system T protein</fullName>
    </alternativeName>
</protein>
<feature type="domain" description="GCVT N-terminal" evidence="8">
    <location>
        <begin position="7"/>
        <end position="250"/>
    </location>
</feature>
<keyword evidence="11" id="KW-1185">Reference proteome</keyword>
<dbReference type="Gene3D" id="3.30.1360.120">
    <property type="entry name" value="Probable tRNA modification gtpase trme, domain 1"/>
    <property type="match status" value="1"/>
</dbReference>
<evidence type="ECO:0000256" key="5">
    <source>
        <dbReference type="ARBA" id="ARBA00031395"/>
    </source>
</evidence>
<dbReference type="SUPFAM" id="SSF103025">
    <property type="entry name" value="Folate-binding domain"/>
    <property type="match status" value="1"/>
</dbReference>
<dbReference type="InterPro" id="IPR029043">
    <property type="entry name" value="GcvT/YgfZ_C"/>
</dbReference>
<gene>
    <name evidence="10" type="ordered locus">Afer_1120</name>
</gene>
<dbReference type="InterPro" id="IPR028896">
    <property type="entry name" value="GcvT/YgfZ/DmdA"/>
</dbReference>
<dbReference type="GO" id="GO:0006546">
    <property type="term" value="P:glycine catabolic process"/>
    <property type="evidence" value="ECO:0007669"/>
    <property type="project" value="InterPro"/>
</dbReference>
<dbReference type="NCBIfam" id="TIGR00528">
    <property type="entry name" value="gcvT"/>
    <property type="match status" value="1"/>
</dbReference>
<dbReference type="SUPFAM" id="SSF101790">
    <property type="entry name" value="Aminomethyltransferase beta-barrel domain"/>
    <property type="match status" value="1"/>
</dbReference>
<dbReference type="STRING" id="525909.Afer_1120"/>
<accession>C7LZ95</accession>
<sequence>MPERTALYDLHRDLGARFTLFGGWEMPVSYPSGTIAEHLAVRTGVGVFDVSHLGTVVVEGPDAFDRLQATLTNDLRKIGPQRAQYTHLLDVDGSVLDDIIVWWVDRERFHVMPNAANTENVTAALGGRDITRSRCILALQGPGAAALLGPLLEGAEPPARNRIVTGRIGDIEVRVAGTGYTGGPGVELEVAPDDAVALMERLLERGAVACGLGARDSLRLEAGLPLHGNELGPGLTPLNAGLGWVVAFEKGPFPGREALLAQQAAGVNPILIGVRSLTRQPPRAHDVLVDAASTAVGSISSGGYSPLAGVGIGLAYVDPEAAAGPFRAVRARGSLDLERAAVPFVDLRS</sequence>